<accession>A0A146LSK6</accession>
<dbReference type="EMBL" id="GDHC01008400">
    <property type="protein sequence ID" value="JAQ10229.1"/>
    <property type="molecule type" value="Transcribed_RNA"/>
</dbReference>
<gene>
    <name evidence="2" type="ORF">g.7885</name>
</gene>
<dbReference type="AlphaFoldDB" id="A0A146LSK6"/>
<name>A0A146LSK6_LYGHE</name>
<proteinExistence type="predicted"/>
<feature type="non-terminal residue" evidence="2">
    <location>
        <position position="111"/>
    </location>
</feature>
<protein>
    <submittedName>
        <fullName evidence="2">Uncharacterized protein</fullName>
    </submittedName>
</protein>
<sequence>MVARRRTSSGRDRSDEVCPPVPWRRLSPLQERGNSLSQHGNRRNSRSQEVGDGKPPPATENLYEIFPPCQKKKIFSPSTTNVNPKIGGFAVFPRNDGQFLRNSTQKRCSKV</sequence>
<reference evidence="2" key="1">
    <citation type="journal article" date="2016" name="Gigascience">
        <title>De novo construction of an expanded transcriptome assembly for the western tarnished plant bug, Lygus hesperus.</title>
        <authorList>
            <person name="Tassone E.E."/>
            <person name="Geib S.M."/>
            <person name="Hall B."/>
            <person name="Fabrick J.A."/>
            <person name="Brent C.S."/>
            <person name="Hull J.J."/>
        </authorList>
    </citation>
    <scope>NUCLEOTIDE SEQUENCE</scope>
</reference>
<evidence type="ECO:0000256" key="1">
    <source>
        <dbReference type="SAM" id="MobiDB-lite"/>
    </source>
</evidence>
<evidence type="ECO:0000313" key="2">
    <source>
        <dbReference type="EMBL" id="JAQ10229.1"/>
    </source>
</evidence>
<organism evidence="2">
    <name type="scientific">Lygus hesperus</name>
    <name type="common">Western plant bug</name>
    <dbReference type="NCBI Taxonomy" id="30085"/>
    <lineage>
        <taxon>Eukaryota</taxon>
        <taxon>Metazoa</taxon>
        <taxon>Ecdysozoa</taxon>
        <taxon>Arthropoda</taxon>
        <taxon>Hexapoda</taxon>
        <taxon>Insecta</taxon>
        <taxon>Pterygota</taxon>
        <taxon>Neoptera</taxon>
        <taxon>Paraneoptera</taxon>
        <taxon>Hemiptera</taxon>
        <taxon>Heteroptera</taxon>
        <taxon>Panheteroptera</taxon>
        <taxon>Cimicomorpha</taxon>
        <taxon>Miridae</taxon>
        <taxon>Mirini</taxon>
        <taxon>Lygus</taxon>
    </lineage>
</organism>
<feature type="region of interest" description="Disordered" evidence="1">
    <location>
        <begin position="1"/>
        <end position="62"/>
    </location>
</feature>